<gene>
    <name evidence="2" type="ORF">BDU57DRAFT_540276</name>
</gene>
<dbReference type="OrthoDB" id="3695628at2759"/>
<name>A0A6A5QI06_AMPQU</name>
<accession>A0A6A5QI06</accession>
<sequence>MHSEDVANLLRWDAIPTNRQNKKTWALRSAKDTPVIYARGCCDTRTGRYLTATELRRILIRLRLYISENLDDQAIDLVKAVDDAGARNGDDAKKRHINECHRQFFGNDWLDVEYNKRREIVDIFCRQSEQYIEGFQPEKPVRTFYYIGYALVFTKQMLEHSGSGSHLSWFMNLFMAACKADLNDADDQYEPVWGFADSALCFCAEGPEVAVAEVLHILLAWAWYSNGVGFGIHPSGLSVASSLSSKQTMEYGMQLWRSCEDFRDRYTQFEDNAAEELRKLEDYPRIRPQRAVAKASCVALILEEVRRIEARIARQNNEHRREMRELLAIAPQCIDKTKSLLLEGDYLPHLEAEQMKLEAELEPLGSFEEVDVYFDEEEDVDDDGDNGSDLND</sequence>
<evidence type="ECO:0000313" key="2">
    <source>
        <dbReference type="EMBL" id="KAF1914326.1"/>
    </source>
</evidence>
<dbReference type="AlphaFoldDB" id="A0A6A5QI06"/>
<organism evidence="2 3">
    <name type="scientific">Ampelomyces quisqualis</name>
    <name type="common">Powdery mildew agent</name>
    <dbReference type="NCBI Taxonomy" id="50730"/>
    <lineage>
        <taxon>Eukaryota</taxon>
        <taxon>Fungi</taxon>
        <taxon>Dikarya</taxon>
        <taxon>Ascomycota</taxon>
        <taxon>Pezizomycotina</taxon>
        <taxon>Dothideomycetes</taxon>
        <taxon>Pleosporomycetidae</taxon>
        <taxon>Pleosporales</taxon>
        <taxon>Pleosporineae</taxon>
        <taxon>Phaeosphaeriaceae</taxon>
        <taxon>Ampelomyces</taxon>
    </lineage>
</organism>
<dbReference type="Proteomes" id="UP000800096">
    <property type="component" value="Unassembled WGS sequence"/>
</dbReference>
<protein>
    <submittedName>
        <fullName evidence="2">Uncharacterized protein</fullName>
    </submittedName>
</protein>
<feature type="coiled-coil region" evidence="1">
    <location>
        <begin position="298"/>
        <end position="325"/>
    </location>
</feature>
<evidence type="ECO:0000256" key="1">
    <source>
        <dbReference type="SAM" id="Coils"/>
    </source>
</evidence>
<keyword evidence="1" id="KW-0175">Coiled coil</keyword>
<evidence type="ECO:0000313" key="3">
    <source>
        <dbReference type="Proteomes" id="UP000800096"/>
    </source>
</evidence>
<keyword evidence="3" id="KW-1185">Reference proteome</keyword>
<reference evidence="2" key="1">
    <citation type="journal article" date="2020" name="Stud. Mycol.">
        <title>101 Dothideomycetes genomes: a test case for predicting lifestyles and emergence of pathogens.</title>
        <authorList>
            <person name="Haridas S."/>
            <person name="Albert R."/>
            <person name="Binder M."/>
            <person name="Bloem J."/>
            <person name="Labutti K."/>
            <person name="Salamov A."/>
            <person name="Andreopoulos B."/>
            <person name="Baker S."/>
            <person name="Barry K."/>
            <person name="Bills G."/>
            <person name="Bluhm B."/>
            <person name="Cannon C."/>
            <person name="Castanera R."/>
            <person name="Culley D."/>
            <person name="Daum C."/>
            <person name="Ezra D."/>
            <person name="Gonzalez J."/>
            <person name="Henrissat B."/>
            <person name="Kuo A."/>
            <person name="Liang C."/>
            <person name="Lipzen A."/>
            <person name="Lutzoni F."/>
            <person name="Magnuson J."/>
            <person name="Mondo S."/>
            <person name="Nolan M."/>
            <person name="Ohm R."/>
            <person name="Pangilinan J."/>
            <person name="Park H.-J."/>
            <person name="Ramirez L."/>
            <person name="Alfaro M."/>
            <person name="Sun H."/>
            <person name="Tritt A."/>
            <person name="Yoshinaga Y."/>
            <person name="Zwiers L.-H."/>
            <person name="Turgeon B."/>
            <person name="Goodwin S."/>
            <person name="Spatafora J."/>
            <person name="Crous P."/>
            <person name="Grigoriev I."/>
        </authorList>
    </citation>
    <scope>NUCLEOTIDE SEQUENCE</scope>
    <source>
        <strain evidence="2">HMLAC05119</strain>
    </source>
</reference>
<proteinExistence type="predicted"/>
<dbReference type="EMBL" id="ML979137">
    <property type="protein sequence ID" value="KAF1914326.1"/>
    <property type="molecule type" value="Genomic_DNA"/>
</dbReference>